<proteinExistence type="predicted"/>
<organism evidence="2 3">
    <name type="scientific">Gemmobacter megaterium</name>
    <dbReference type="NCBI Taxonomy" id="1086013"/>
    <lineage>
        <taxon>Bacteria</taxon>
        <taxon>Pseudomonadati</taxon>
        <taxon>Pseudomonadota</taxon>
        <taxon>Alphaproteobacteria</taxon>
        <taxon>Rhodobacterales</taxon>
        <taxon>Paracoccaceae</taxon>
        <taxon>Gemmobacter</taxon>
    </lineage>
</organism>
<dbReference type="InterPro" id="IPR004360">
    <property type="entry name" value="Glyas_Fos-R_dOase_dom"/>
</dbReference>
<dbReference type="InterPro" id="IPR029068">
    <property type="entry name" value="Glyas_Bleomycin-R_OHBP_Dase"/>
</dbReference>
<dbReference type="Pfam" id="PF00903">
    <property type="entry name" value="Glyoxalase"/>
    <property type="match status" value="1"/>
</dbReference>
<dbReference type="GO" id="GO:0051213">
    <property type="term" value="F:dioxygenase activity"/>
    <property type="evidence" value="ECO:0007669"/>
    <property type="project" value="UniProtKB-KW"/>
</dbReference>
<evidence type="ECO:0000259" key="1">
    <source>
        <dbReference type="PROSITE" id="PS51819"/>
    </source>
</evidence>
<dbReference type="PANTHER" id="PTHR21366">
    <property type="entry name" value="GLYOXALASE FAMILY PROTEIN"/>
    <property type="match status" value="1"/>
</dbReference>
<dbReference type="Proteomes" id="UP000186141">
    <property type="component" value="Unassembled WGS sequence"/>
</dbReference>
<keyword evidence="3" id="KW-1185">Reference proteome</keyword>
<keyword evidence="2" id="KW-0560">Oxidoreductase</keyword>
<name>A0A1N7QDB6_9RHOB</name>
<dbReference type="Gene3D" id="3.10.180.10">
    <property type="entry name" value="2,3-Dihydroxybiphenyl 1,2-Dioxygenase, domain 1"/>
    <property type="match status" value="1"/>
</dbReference>
<gene>
    <name evidence="2" type="ORF">SAMN05421774_10949</name>
</gene>
<dbReference type="InterPro" id="IPR050383">
    <property type="entry name" value="GlyoxalaseI/FosfomycinResist"/>
</dbReference>
<dbReference type="PROSITE" id="PS51819">
    <property type="entry name" value="VOC"/>
    <property type="match status" value="1"/>
</dbReference>
<accession>A0A1N7QDB6</accession>
<keyword evidence="2" id="KW-0223">Dioxygenase</keyword>
<dbReference type="AlphaFoldDB" id="A0A1N7QDB6"/>
<reference evidence="2 3" key="1">
    <citation type="submission" date="2017-01" db="EMBL/GenBank/DDBJ databases">
        <authorList>
            <person name="Mah S.A."/>
            <person name="Swanson W.J."/>
            <person name="Moy G.W."/>
            <person name="Vacquier V.D."/>
        </authorList>
    </citation>
    <scope>NUCLEOTIDE SEQUENCE [LARGE SCALE GENOMIC DNA]</scope>
    <source>
        <strain evidence="2 3">DSM 26375</strain>
    </source>
</reference>
<dbReference type="InterPro" id="IPR037523">
    <property type="entry name" value="VOC_core"/>
</dbReference>
<feature type="domain" description="VOC" evidence="1">
    <location>
        <begin position="8"/>
        <end position="133"/>
    </location>
</feature>
<dbReference type="PANTHER" id="PTHR21366:SF22">
    <property type="entry name" value="VOC DOMAIN-CONTAINING PROTEIN"/>
    <property type="match status" value="1"/>
</dbReference>
<dbReference type="STRING" id="1086013.SAMN05421774_10949"/>
<evidence type="ECO:0000313" key="3">
    <source>
        <dbReference type="Proteomes" id="UP000186141"/>
    </source>
</evidence>
<protein>
    <submittedName>
        <fullName evidence="2">Glyoxalase/Bleomycin resistance protein/Dioxygenase superfamily protein</fullName>
    </submittedName>
</protein>
<dbReference type="RefSeq" id="WP_076533691.1">
    <property type="nucleotide sequence ID" value="NZ_BMEH01000009.1"/>
</dbReference>
<sequence>MVGSPITGVLETAVYVDDLDAARRFYGAVLGLSEIMAQDGRHVFFRCGSTVLLVFRAEATREPPAPDALPVPPHGTVGAGHVCFAVPEAALAAMVHRLTGAGVDIESDFCWPWGPRSVYVRDPAGNSVEFASPKLWEMPE</sequence>
<dbReference type="SUPFAM" id="SSF54593">
    <property type="entry name" value="Glyoxalase/Bleomycin resistance protein/Dihydroxybiphenyl dioxygenase"/>
    <property type="match status" value="1"/>
</dbReference>
<dbReference type="EMBL" id="FTOT01000009">
    <property type="protein sequence ID" value="SIT20786.1"/>
    <property type="molecule type" value="Genomic_DNA"/>
</dbReference>
<evidence type="ECO:0000313" key="2">
    <source>
        <dbReference type="EMBL" id="SIT20786.1"/>
    </source>
</evidence>